<evidence type="ECO:0000313" key="2">
    <source>
        <dbReference type="EMBL" id="MFC5344438.1"/>
    </source>
</evidence>
<gene>
    <name evidence="2" type="ORF">ACFPIE_10965</name>
</gene>
<dbReference type="NCBIfam" id="NF006109">
    <property type="entry name" value="PRK08260.1"/>
    <property type="match status" value="1"/>
</dbReference>
<organism evidence="2 3">
    <name type="scientific">Brevundimonas staleyi</name>
    <dbReference type="NCBI Taxonomy" id="74326"/>
    <lineage>
        <taxon>Bacteria</taxon>
        <taxon>Pseudomonadati</taxon>
        <taxon>Pseudomonadota</taxon>
        <taxon>Alphaproteobacteria</taxon>
        <taxon>Caulobacterales</taxon>
        <taxon>Caulobacteraceae</taxon>
        <taxon>Brevundimonas</taxon>
    </lineage>
</organism>
<dbReference type="PANTHER" id="PTHR43802">
    <property type="entry name" value="ENOYL-COA HYDRATASE"/>
    <property type="match status" value="1"/>
</dbReference>
<evidence type="ECO:0000313" key="3">
    <source>
        <dbReference type="Proteomes" id="UP001596152"/>
    </source>
</evidence>
<dbReference type="Gene3D" id="1.10.12.10">
    <property type="entry name" value="Lyase 2-enoyl-coa Hydratase, Chain A, domain 2"/>
    <property type="match status" value="1"/>
</dbReference>
<comment type="similarity">
    <text evidence="1">Belongs to the enoyl-CoA hydratase/isomerase family.</text>
</comment>
<dbReference type="InterPro" id="IPR001753">
    <property type="entry name" value="Enoyl-CoA_hydra/iso"/>
</dbReference>
<protein>
    <submittedName>
        <fullName evidence="2">Enoyl-CoA hydratase-related protein</fullName>
    </submittedName>
</protein>
<dbReference type="CDD" id="cd06558">
    <property type="entry name" value="crotonase-like"/>
    <property type="match status" value="1"/>
</dbReference>
<dbReference type="Pfam" id="PF00378">
    <property type="entry name" value="ECH_1"/>
    <property type="match status" value="2"/>
</dbReference>
<dbReference type="PANTHER" id="PTHR43802:SF1">
    <property type="entry name" value="IP11341P-RELATED"/>
    <property type="match status" value="1"/>
</dbReference>
<evidence type="ECO:0000256" key="1">
    <source>
        <dbReference type="ARBA" id="ARBA00005254"/>
    </source>
</evidence>
<dbReference type="EMBL" id="JBHSLF010000021">
    <property type="protein sequence ID" value="MFC5344438.1"/>
    <property type="molecule type" value="Genomic_DNA"/>
</dbReference>
<reference evidence="3" key="1">
    <citation type="journal article" date="2019" name="Int. J. Syst. Evol. Microbiol.">
        <title>The Global Catalogue of Microorganisms (GCM) 10K type strain sequencing project: providing services to taxonomists for standard genome sequencing and annotation.</title>
        <authorList>
            <consortium name="The Broad Institute Genomics Platform"/>
            <consortium name="The Broad Institute Genome Sequencing Center for Infectious Disease"/>
            <person name="Wu L."/>
            <person name="Ma J."/>
        </authorList>
    </citation>
    <scope>NUCLEOTIDE SEQUENCE [LARGE SCALE GENOMIC DNA]</scope>
    <source>
        <strain evidence="3">JCM 12125</strain>
    </source>
</reference>
<dbReference type="SUPFAM" id="SSF52096">
    <property type="entry name" value="ClpP/crotonase"/>
    <property type="match status" value="1"/>
</dbReference>
<accession>A0ABW0FVX4</accession>
<keyword evidence="3" id="KW-1185">Reference proteome</keyword>
<dbReference type="RefSeq" id="WP_374036067.1">
    <property type="nucleotide sequence ID" value="NZ_CP169082.1"/>
</dbReference>
<comment type="caution">
    <text evidence="2">The sequence shown here is derived from an EMBL/GenBank/DDBJ whole genome shotgun (WGS) entry which is preliminary data.</text>
</comment>
<dbReference type="InterPro" id="IPR014748">
    <property type="entry name" value="Enoyl-CoA_hydra_C"/>
</dbReference>
<dbReference type="Gene3D" id="3.90.226.10">
    <property type="entry name" value="2-enoyl-CoA Hydratase, Chain A, domain 1"/>
    <property type="match status" value="1"/>
</dbReference>
<dbReference type="Proteomes" id="UP001596152">
    <property type="component" value="Unassembled WGS sequence"/>
</dbReference>
<sequence>MSTLQLDLDDRILWIRLNRPDHLNSFDVAMGDELEAAFRDASRNDAVGAIIVTGNGKAFCAGADLTREGNVFALDETAEPDLDMLRERFDEPHVRDFIRDKGGRVALAIHECRKPVIAAINGAAVGVGATMTLAMDFRMASTEARMGFVFARLGVAPEACSTWFLPRLVGMQQALEWGLTGDIFDAETGKAAGLIRSIHEPDQLLTDAEAFARRLIKGSPAATAVTRQMLRRNAALPDPVEAHLIETLAMFDLSRSDGKEGVAAFMEKRKAVFTDKASALPGRLEDLFP</sequence>
<name>A0ABW0FVX4_9CAUL</name>
<dbReference type="InterPro" id="IPR029045">
    <property type="entry name" value="ClpP/crotonase-like_dom_sf"/>
</dbReference>
<proteinExistence type="inferred from homology"/>